<keyword evidence="2" id="KW-0378">Hydrolase</keyword>
<accession>A0A4P9W1J2</accession>
<dbReference type="OrthoDB" id="565166at2759"/>
<evidence type="ECO:0000313" key="3">
    <source>
        <dbReference type="Proteomes" id="UP000269721"/>
    </source>
</evidence>
<evidence type="ECO:0000313" key="2">
    <source>
        <dbReference type="EMBL" id="RKO85023.1"/>
    </source>
</evidence>
<dbReference type="PANTHER" id="PTHR43718">
    <property type="entry name" value="LON PROTEASE"/>
    <property type="match status" value="1"/>
</dbReference>
<sequence>MSNPKSNDHVLALHGANGVGKTRLAHGLAEALDLPIKTINLGSINDLSYFTAHGFTFVDSEPGRIVQILSELQIKNCIVYFDELDKIHHTEKGQAIFAYLTHLIDPTQNKKYQDTYLSGLELDMSSIFFIFSFNDENMIDKTVKDRLKIIKIKEPSFKDKILISEKFIIPEISKNVNYNVPIPRSVVERVVQQDKTFSGMCGIKRVIEDIISKLNVIRMLDASGRQKISFYNESISNTIDNIINAHEEPEMFSSSLYC</sequence>
<dbReference type="GO" id="GO:0005759">
    <property type="term" value="C:mitochondrial matrix"/>
    <property type="evidence" value="ECO:0007669"/>
    <property type="project" value="TreeGrafter"/>
</dbReference>
<evidence type="ECO:0000259" key="1">
    <source>
        <dbReference type="SMART" id="SM00382"/>
    </source>
</evidence>
<dbReference type="Gene3D" id="3.40.50.300">
    <property type="entry name" value="P-loop containing nucleotide triphosphate hydrolases"/>
    <property type="match status" value="1"/>
</dbReference>
<dbReference type="Proteomes" id="UP000269721">
    <property type="component" value="Unassembled WGS sequence"/>
</dbReference>
<dbReference type="GO" id="GO:0007005">
    <property type="term" value="P:mitochondrion organization"/>
    <property type="evidence" value="ECO:0007669"/>
    <property type="project" value="TreeGrafter"/>
</dbReference>
<dbReference type="SUPFAM" id="SSF52540">
    <property type="entry name" value="P-loop containing nucleoside triphosphate hydrolases"/>
    <property type="match status" value="1"/>
</dbReference>
<dbReference type="AlphaFoldDB" id="A0A4P9W1J2"/>
<dbReference type="InterPro" id="IPR027417">
    <property type="entry name" value="P-loop_NTPase"/>
</dbReference>
<dbReference type="InterPro" id="IPR003959">
    <property type="entry name" value="ATPase_AAA_core"/>
</dbReference>
<dbReference type="PANTHER" id="PTHR43718:SF2">
    <property type="entry name" value="LON PROTEASE HOMOLOG, MITOCHONDRIAL"/>
    <property type="match status" value="1"/>
</dbReference>
<keyword evidence="3" id="KW-1185">Reference proteome</keyword>
<dbReference type="InterPro" id="IPR027065">
    <property type="entry name" value="Lon_Prtase"/>
</dbReference>
<dbReference type="EMBL" id="KZ999487">
    <property type="protein sequence ID" value="RKO85023.1"/>
    <property type="molecule type" value="Genomic_DNA"/>
</dbReference>
<reference evidence="3" key="1">
    <citation type="journal article" date="2018" name="Nat. Microbiol.">
        <title>Leveraging single-cell genomics to expand the fungal tree of life.</title>
        <authorList>
            <person name="Ahrendt S.R."/>
            <person name="Quandt C.A."/>
            <person name="Ciobanu D."/>
            <person name="Clum A."/>
            <person name="Salamov A."/>
            <person name="Andreopoulos B."/>
            <person name="Cheng J.F."/>
            <person name="Woyke T."/>
            <person name="Pelin A."/>
            <person name="Henrissat B."/>
            <person name="Reynolds N.K."/>
            <person name="Benny G.L."/>
            <person name="Smith M.E."/>
            <person name="James T.Y."/>
            <person name="Grigoriev I.V."/>
        </authorList>
    </citation>
    <scope>NUCLEOTIDE SEQUENCE [LARGE SCALE GENOMIC DNA]</scope>
</reference>
<dbReference type="GO" id="GO:0016887">
    <property type="term" value="F:ATP hydrolysis activity"/>
    <property type="evidence" value="ECO:0007669"/>
    <property type="project" value="InterPro"/>
</dbReference>
<organism evidence="2 3">
    <name type="scientific">Blyttiomyces helicus</name>
    <dbReference type="NCBI Taxonomy" id="388810"/>
    <lineage>
        <taxon>Eukaryota</taxon>
        <taxon>Fungi</taxon>
        <taxon>Fungi incertae sedis</taxon>
        <taxon>Chytridiomycota</taxon>
        <taxon>Chytridiomycota incertae sedis</taxon>
        <taxon>Chytridiomycetes</taxon>
        <taxon>Chytridiomycetes incertae sedis</taxon>
        <taxon>Blyttiomyces</taxon>
    </lineage>
</organism>
<dbReference type="InterPro" id="IPR003593">
    <property type="entry name" value="AAA+_ATPase"/>
</dbReference>
<dbReference type="Pfam" id="PF00004">
    <property type="entry name" value="AAA"/>
    <property type="match status" value="1"/>
</dbReference>
<protein>
    <submittedName>
        <fullName evidence="2">P-loop containing nucleoside triphosphate hydrolase protein</fullName>
    </submittedName>
</protein>
<dbReference type="GO" id="GO:0051131">
    <property type="term" value="P:chaperone-mediated protein complex assembly"/>
    <property type="evidence" value="ECO:0007669"/>
    <property type="project" value="TreeGrafter"/>
</dbReference>
<dbReference type="GO" id="GO:0006515">
    <property type="term" value="P:protein quality control for misfolded or incompletely synthesized proteins"/>
    <property type="evidence" value="ECO:0007669"/>
    <property type="project" value="TreeGrafter"/>
</dbReference>
<gene>
    <name evidence="2" type="ORF">BDK51DRAFT_47731</name>
</gene>
<dbReference type="GO" id="GO:0004252">
    <property type="term" value="F:serine-type endopeptidase activity"/>
    <property type="evidence" value="ECO:0007669"/>
    <property type="project" value="InterPro"/>
</dbReference>
<dbReference type="GO" id="GO:0003697">
    <property type="term" value="F:single-stranded DNA binding"/>
    <property type="evidence" value="ECO:0007669"/>
    <property type="project" value="TreeGrafter"/>
</dbReference>
<proteinExistence type="predicted"/>
<dbReference type="SMART" id="SM00382">
    <property type="entry name" value="AAA"/>
    <property type="match status" value="1"/>
</dbReference>
<dbReference type="GO" id="GO:0005524">
    <property type="term" value="F:ATP binding"/>
    <property type="evidence" value="ECO:0007669"/>
    <property type="project" value="InterPro"/>
</dbReference>
<feature type="domain" description="AAA+ ATPase" evidence="1">
    <location>
        <begin position="7"/>
        <end position="173"/>
    </location>
</feature>
<name>A0A4P9W1J2_9FUNG</name>
<dbReference type="GO" id="GO:0004176">
    <property type="term" value="F:ATP-dependent peptidase activity"/>
    <property type="evidence" value="ECO:0007669"/>
    <property type="project" value="InterPro"/>
</dbReference>